<dbReference type="Proteomes" id="UP001519654">
    <property type="component" value="Unassembled WGS sequence"/>
</dbReference>
<dbReference type="EMBL" id="JAHKKG010000001">
    <property type="protein sequence ID" value="MBU2662557.1"/>
    <property type="molecule type" value="Genomic_DNA"/>
</dbReference>
<gene>
    <name evidence="2" type="ORF">KOI35_03475</name>
</gene>
<proteinExistence type="predicted"/>
<feature type="region of interest" description="Disordered" evidence="1">
    <location>
        <begin position="16"/>
        <end position="44"/>
    </location>
</feature>
<organism evidence="2 3">
    <name type="scientific">Paractinoplanes bogorensis</name>
    <dbReference type="NCBI Taxonomy" id="1610840"/>
    <lineage>
        <taxon>Bacteria</taxon>
        <taxon>Bacillati</taxon>
        <taxon>Actinomycetota</taxon>
        <taxon>Actinomycetes</taxon>
        <taxon>Micromonosporales</taxon>
        <taxon>Micromonosporaceae</taxon>
        <taxon>Paractinoplanes</taxon>
    </lineage>
</organism>
<dbReference type="RefSeq" id="WP_215784495.1">
    <property type="nucleotide sequence ID" value="NZ_JAHKKG010000001.1"/>
</dbReference>
<evidence type="ECO:0000313" key="2">
    <source>
        <dbReference type="EMBL" id="MBU2662557.1"/>
    </source>
</evidence>
<evidence type="ECO:0000313" key="3">
    <source>
        <dbReference type="Proteomes" id="UP001519654"/>
    </source>
</evidence>
<protein>
    <submittedName>
        <fullName evidence="2">Uncharacterized protein</fullName>
    </submittedName>
</protein>
<comment type="caution">
    <text evidence="2">The sequence shown here is derived from an EMBL/GenBank/DDBJ whole genome shotgun (WGS) entry which is preliminary data.</text>
</comment>
<name>A0ABS5YGS9_9ACTN</name>
<sequence>MITALIVGIAKGLADVGGAPGRDDTTTHTNIQGPPSSAPSEPRTYLVPRRSEPVRYFYRGSYLPPDQDYDVQVDGYDCGPVRTDREGEFDMDITPCVVTTADSTVEARLMSKGSIVDKTSLDIDLLETAQSHVAGP</sequence>
<accession>A0ABS5YGS9</accession>
<feature type="compositionally biased region" description="Polar residues" evidence="1">
    <location>
        <begin position="27"/>
        <end position="39"/>
    </location>
</feature>
<evidence type="ECO:0000256" key="1">
    <source>
        <dbReference type="SAM" id="MobiDB-lite"/>
    </source>
</evidence>
<keyword evidence="3" id="KW-1185">Reference proteome</keyword>
<reference evidence="2 3" key="1">
    <citation type="submission" date="2021-06" db="EMBL/GenBank/DDBJ databases">
        <title>Actinoplanes lichenicola sp. nov., and Actinoplanes ovalisporus sp. nov., isolated from lichen in Thailand.</title>
        <authorList>
            <person name="Saeng-In P."/>
            <person name="Kanchanasin P."/>
            <person name="Yuki M."/>
            <person name="Kudo T."/>
            <person name="Ohkuma M."/>
            <person name="Phongsopitanun W."/>
            <person name="Tanasupawat S."/>
        </authorList>
    </citation>
    <scope>NUCLEOTIDE SEQUENCE [LARGE SCALE GENOMIC DNA]</scope>
    <source>
        <strain evidence="2 3">NBRC 110975</strain>
    </source>
</reference>